<protein>
    <submittedName>
        <fullName evidence="5">MarR family transcriptional regulator</fullName>
    </submittedName>
</protein>
<dbReference type="InterPro" id="IPR000835">
    <property type="entry name" value="HTH_MarR-typ"/>
</dbReference>
<evidence type="ECO:0000256" key="2">
    <source>
        <dbReference type="ARBA" id="ARBA00023125"/>
    </source>
</evidence>
<dbReference type="AlphaFoldDB" id="A0A328TT22"/>
<keyword evidence="1" id="KW-0805">Transcription regulation</keyword>
<dbReference type="Gene3D" id="1.10.10.10">
    <property type="entry name" value="Winged helix-like DNA-binding domain superfamily/Winged helix DNA-binding domain"/>
    <property type="match status" value="1"/>
</dbReference>
<gene>
    <name evidence="5" type="ORF">DL346_27460</name>
</gene>
<keyword evidence="2" id="KW-0238">DNA-binding</keyword>
<dbReference type="Proteomes" id="UP000249260">
    <property type="component" value="Unassembled WGS sequence"/>
</dbReference>
<proteinExistence type="predicted"/>
<dbReference type="PROSITE" id="PS50995">
    <property type="entry name" value="HTH_MARR_2"/>
    <property type="match status" value="1"/>
</dbReference>
<dbReference type="InterPro" id="IPR036390">
    <property type="entry name" value="WH_DNA-bd_sf"/>
</dbReference>
<comment type="caution">
    <text evidence="5">The sequence shown here is derived from an EMBL/GenBank/DDBJ whole genome shotgun (WGS) entry which is preliminary data.</text>
</comment>
<dbReference type="InterPro" id="IPR036388">
    <property type="entry name" value="WH-like_DNA-bd_sf"/>
</dbReference>
<accession>A0A328TT22</accession>
<evidence type="ECO:0000256" key="3">
    <source>
        <dbReference type="ARBA" id="ARBA00023163"/>
    </source>
</evidence>
<reference evidence="5 6" key="1">
    <citation type="submission" date="2018-06" db="EMBL/GenBank/DDBJ databases">
        <title>Paenibacillus montanisoli sp. nov., isolated from mountain area soil.</title>
        <authorList>
            <person name="Wu M."/>
        </authorList>
    </citation>
    <scope>NUCLEOTIDE SEQUENCE [LARGE SCALE GENOMIC DNA]</scope>
    <source>
        <strain evidence="5 6">RA17</strain>
    </source>
</reference>
<keyword evidence="6" id="KW-1185">Reference proteome</keyword>
<dbReference type="PANTHER" id="PTHR42756:SF1">
    <property type="entry name" value="TRANSCRIPTIONAL REPRESSOR OF EMRAB OPERON"/>
    <property type="match status" value="1"/>
</dbReference>
<dbReference type="GO" id="GO:0003700">
    <property type="term" value="F:DNA-binding transcription factor activity"/>
    <property type="evidence" value="ECO:0007669"/>
    <property type="project" value="InterPro"/>
</dbReference>
<dbReference type="PRINTS" id="PR00598">
    <property type="entry name" value="HTHMARR"/>
</dbReference>
<dbReference type="SMART" id="SM00347">
    <property type="entry name" value="HTH_MARR"/>
    <property type="match status" value="1"/>
</dbReference>
<dbReference type="Pfam" id="PF01047">
    <property type="entry name" value="MarR"/>
    <property type="match status" value="1"/>
</dbReference>
<keyword evidence="3" id="KW-0804">Transcription</keyword>
<dbReference type="PANTHER" id="PTHR42756">
    <property type="entry name" value="TRANSCRIPTIONAL REGULATOR, MARR"/>
    <property type="match status" value="1"/>
</dbReference>
<sequence>MNGEQRILQIFQSYREVNQAFFHVMKKVAQKHDLTPMQLIVLRILNRHPAIKLTELAEKLHLGNSTTSGIIDRMVKAELVSRERTEEDRRAITLTLTDKGKALWEASDSTRIMMFQPLLRLPEEDQEQFLRIQNEILDILRQVREDETP</sequence>
<evidence type="ECO:0000259" key="4">
    <source>
        <dbReference type="PROSITE" id="PS50995"/>
    </source>
</evidence>
<dbReference type="OrthoDB" id="49580at2"/>
<feature type="domain" description="HTH marR-type" evidence="4">
    <location>
        <begin position="7"/>
        <end position="138"/>
    </location>
</feature>
<dbReference type="GO" id="GO:0003677">
    <property type="term" value="F:DNA binding"/>
    <property type="evidence" value="ECO:0007669"/>
    <property type="project" value="UniProtKB-KW"/>
</dbReference>
<organism evidence="5 6">
    <name type="scientific">Paenibacillus montanisoli</name>
    <dbReference type="NCBI Taxonomy" id="2081970"/>
    <lineage>
        <taxon>Bacteria</taxon>
        <taxon>Bacillati</taxon>
        <taxon>Bacillota</taxon>
        <taxon>Bacilli</taxon>
        <taxon>Bacillales</taxon>
        <taxon>Paenibacillaceae</taxon>
        <taxon>Paenibacillus</taxon>
    </lineage>
</organism>
<name>A0A328TT22_9BACL</name>
<dbReference type="SUPFAM" id="SSF46785">
    <property type="entry name" value="Winged helix' DNA-binding domain"/>
    <property type="match status" value="1"/>
</dbReference>
<evidence type="ECO:0000256" key="1">
    <source>
        <dbReference type="ARBA" id="ARBA00023015"/>
    </source>
</evidence>
<dbReference type="RefSeq" id="WP_112885582.1">
    <property type="nucleotide sequence ID" value="NZ_QLUW01000007.1"/>
</dbReference>
<dbReference type="EMBL" id="QLUW01000007">
    <property type="protein sequence ID" value="RAP73440.1"/>
    <property type="molecule type" value="Genomic_DNA"/>
</dbReference>
<evidence type="ECO:0000313" key="5">
    <source>
        <dbReference type="EMBL" id="RAP73440.1"/>
    </source>
</evidence>
<evidence type="ECO:0000313" key="6">
    <source>
        <dbReference type="Proteomes" id="UP000249260"/>
    </source>
</evidence>